<accession>A0ABU1AR42</accession>
<organism evidence="1 2">
    <name type="scientific">Thalassobacterium maritimum</name>
    <dbReference type="NCBI Taxonomy" id="3041265"/>
    <lineage>
        <taxon>Bacteria</taxon>
        <taxon>Pseudomonadati</taxon>
        <taxon>Verrucomicrobiota</taxon>
        <taxon>Opitutia</taxon>
        <taxon>Puniceicoccales</taxon>
        <taxon>Coraliomargaritaceae</taxon>
        <taxon>Thalassobacterium</taxon>
    </lineage>
</organism>
<dbReference type="EMBL" id="JARXHW010000005">
    <property type="protein sequence ID" value="MDQ8206622.1"/>
    <property type="molecule type" value="Genomic_DNA"/>
</dbReference>
<name>A0ABU1AR42_9BACT</name>
<evidence type="ECO:0008006" key="3">
    <source>
        <dbReference type="Google" id="ProtNLM"/>
    </source>
</evidence>
<keyword evidence="2" id="KW-1185">Reference proteome</keyword>
<reference evidence="1 2" key="1">
    <citation type="submission" date="2023-04" db="EMBL/GenBank/DDBJ databases">
        <title>A novel bacteria isolated from coastal sediment.</title>
        <authorList>
            <person name="Liu X.-J."/>
            <person name="Du Z.-J."/>
        </authorList>
    </citation>
    <scope>NUCLEOTIDE SEQUENCE [LARGE SCALE GENOMIC DNA]</scope>
    <source>
        <strain evidence="1 2">SDUM461003</strain>
    </source>
</reference>
<sequence length="143" mass="15490">MLSPIPLIRRFLRGLGLFSISRGALWAACLLTGWGGLAGLAGLTGCSGGAGSDLEVLPIQNYLEKPGDFLGNRYVLRAQINEQLKWEKGLGRVLAVVAEGHDARLPVFVPETVGGNLHVGQRYEFQVIIEQGGLIYVDALRKY</sequence>
<comment type="caution">
    <text evidence="1">The sequence shown here is derived from an EMBL/GenBank/DDBJ whole genome shotgun (WGS) entry which is preliminary data.</text>
</comment>
<protein>
    <recommendedName>
        <fullName evidence="3">Copper-binding protein</fullName>
    </recommendedName>
</protein>
<proteinExistence type="predicted"/>
<gene>
    <name evidence="1" type="ORF">QEH52_03820</name>
</gene>
<dbReference type="RefSeq" id="WP_308948726.1">
    <property type="nucleotide sequence ID" value="NZ_JARXHW010000005.1"/>
</dbReference>
<evidence type="ECO:0000313" key="1">
    <source>
        <dbReference type="EMBL" id="MDQ8206622.1"/>
    </source>
</evidence>
<evidence type="ECO:0000313" key="2">
    <source>
        <dbReference type="Proteomes" id="UP001225316"/>
    </source>
</evidence>
<dbReference type="Proteomes" id="UP001225316">
    <property type="component" value="Unassembled WGS sequence"/>
</dbReference>